<feature type="domain" description="AIG1-type G" evidence="5">
    <location>
        <begin position="1"/>
        <end position="148"/>
    </location>
</feature>
<dbReference type="InterPro" id="IPR006703">
    <property type="entry name" value="G_AIG1"/>
</dbReference>
<protein>
    <recommendedName>
        <fullName evidence="5">AIG1-type G domain-containing protein</fullName>
    </recommendedName>
</protein>
<reference evidence="6 7" key="1">
    <citation type="journal article" date="2023" name="Sci. Data">
        <title>Genome assembly of the Korean intertidal mud-creeper Batillaria attramentaria.</title>
        <authorList>
            <person name="Patra A.K."/>
            <person name="Ho P.T."/>
            <person name="Jun S."/>
            <person name="Lee S.J."/>
            <person name="Kim Y."/>
            <person name="Won Y.J."/>
        </authorList>
    </citation>
    <scope>NUCLEOTIDE SEQUENCE [LARGE SCALE GENOMIC DNA]</scope>
    <source>
        <strain evidence="6">Wonlab-2016</strain>
    </source>
</reference>
<keyword evidence="2" id="KW-0547">Nucleotide-binding</keyword>
<evidence type="ECO:0000259" key="5">
    <source>
        <dbReference type="PROSITE" id="PS51720"/>
    </source>
</evidence>
<feature type="region of interest" description="Disordered" evidence="4">
    <location>
        <begin position="157"/>
        <end position="177"/>
    </location>
</feature>
<dbReference type="PANTHER" id="PTHR10903">
    <property type="entry name" value="GTPASE, IMAP FAMILY MEMBER-RELATED"/>
    <property type="match status" value="1"/>
</dbReference>
<proteinExistence type="inferred from homology"/>
<dbReference type="AlphaFoldDB" id="A0ABD0JPG9"/>
<evidence type="ECO:0000313" key="7">
    <source>
        <dbReference type="Proteomes" id="UP001519460"/>
    </source>
</evidence>
<name>A0ABD0JPG9_9CAEN</name>
<dbReference type="EMBL" id="JACVVK020000361">
    <property type="protein sequence ID" value="KAK7476963.1"/>
    <property type="molecule type" value="Genomic_DNA"/>
</dbReference>
<dbReference type="InterPro" id="IPR045058">
    <property type="entry name" value="GIMA/IAN/Toc"/>
</dbReference>
<dbReference type="SUPFAM" id="SSF52540">
    <property type="entry name" value="P-loop containing nucleoside triphosphate hydrolases"/>
    <property type="match status" value="1"/>
</dbReference>
<keyword evidence="3" id="KW-0342">GTP-binding</keyword>
<dbReference type="PROSITE" id="PS51720">
    <property type="entry name" value="G_AIG1"/>
    <property type="match status" value="1"/>
</dbReference>
<sequence>MDCPGLYDTSKTLREACSDIVQAITRMHPGPHAFLYVIRLGRYTEEEYRTYNRLKTLLGQNVVNYMVVVFTGGDMLEGGDNTLEELLHSTAPARLAKVLSECSQRYVVFNNLARDKRSQVDQLLAEVDQIMKRNDDEPFTCDPHIQREVQKELELSASFSDRGADTESEDEVSEGASRGSLSRFRDVVASDSGVITKLAGMLHRRLTTFFSSTTEEKLTLISRLCCHCKRTENSCLYVFAMLFRFHTESLSNKDRSRKRLYHARILHVLSVFQT</sequence>
<dbReference type="InterPro" id="IPR027417">
    <property type="entry name" value="P-loop_NTPase"/>
</dbReference>
<accession>A0ABD0JPG9</accession>
<evidence type="ECO:0000256" key="4">
    <source>
        <dbReference type="SAM" id="MobiDB-lite"/>
    </source>
</evidence>
<gene>
    <name evidence="6" type="ORF">BaRGS_00031822</name>
</gene>
<comment type="similarity">
    <text evidence="1">Belongs to the TRAFAC class TrmE-Era-EngA-EngB-Septin-like GTPase superfamily. AIG1/Toc34/Toc159-like paraseptin GTPase family. IAN subfamily.</text>
</comment>
<evidence type="ECO:0000256" key="2">
    <source>
        <dbReference type="ARBA" id="ARBA00022741"/>
    </source>
</evidence>
<organism evidence="6 7">
    <name type="scientific">Batillaria attramentaria</name>
    <dbReference type="NCBI Taxonomy" id="370345"/>
    <lineage>
        <taxon>Eukaryota</taxon>
        <taxon>Metazoa</taxon>
        <taxon>Spiralia</taxon>
        <taxon>Lophotrochozoa</taxon>
        <taxon>Mollusca</taxon>
        <taxon>Gastropoda</taxon>
        <taxon>Caenogastropoda</taxon>
        <taxon>Sorbeoconcha</taxon>
        <taxon>Cerithioidea</taxon>
        <taxon>Batillariidae</taxon>
        <taxon>Batillaria</taxon>
    </lineage>
</organism>
<evidence type="ECO:0000256" key="1">
    <source>
        <dbReference type="ARBA" id="ARBA00008535"/>
    </source>
</evidence>
<dbReference type="Gene3D" id="3.40.50.300">
    <property type="entry name" value="P-loop containing nucleotide triphosphate hydrolases"/>
    <property type="match status" value="1"/>
</dbReference>
<dbReference type="Pfam" id="PF04548">
    <property type="entry name" value="AIG1"/>
    <property type="match status" value="1"/>
</dbReference>
<comment type="caution">
    <text evidence="6">The sequence shown here is derived from an EMBL/GenBank/DDBJ whole genome shotgun (WGS) entry which is preliminary data.</text>
</comment>
<dbReference type="GO" id="GO:0005525">
    <property type="term" value="F:GTP binding"/>
    <property type="evidence" value="ECO:0007669"/>
    <property type="project" value="UniProtKB-KW"/>
</dbReference>
<dbReference type="PANTHER" id="PTHR10903:SF184">
    <property type="entry name" value="GTP-BINDING PROTEIN A"/>
    <property type="match status" value="1"/>
</dbReference>
<dbReference type="Proteomes" id="UP001519460">
    <property type="component" value="Unassembled WGS sequence"/>
</dbReference>
<evidence type="ECO:0000256" key="3">
    <source>
        <dbReference type="ARBA" id="ARBA00023134"/>
    </source>
</evidence>
<keyword evidence="7" id="KW-1185">Reference proteome</keyword>
<evidence type="ECO:0000313" key="6">
    <source>
        <dbReference type="EMBL" id="KAK7476963.1"/>
    </source>
</evidence>